<organism evidence="1 2">
    <name type="scientific">Ophiocordyceps polyrhachis-furcata BCC 54312</name>
    <dbReference type="NCBI Taxonomy" id="1330021"/>
    <lineage>
        <taxon>Eukaryota</taxon>
        <taxon>Fungi</taxon>
        <taxon>Dikarya</taxon>
        <taxon>Ascomycota</taxon>
        <taxon>Pezizomycotina</taxon>
        <taxon>Sordariomycetes</taxon>
        <taxon>Hypocreomycetidae</taxon>
        <taxon>Hypocreales</taxon>
        <taxon>Ophiocordycipitaceae</taxon>
        <taxon>Ophiocordyceps</taxon>
    </lineage>
</organism>
<dbReference type="EMBL" id="LKCN02000032">
    <property type="protein sequence ID" value="RCI07380.1"/>
    <property type="molecule type" value="Genomic_DNA"/>
</dbReference>
<proteinExistence type="predicted"/>
<accession>A0A367KYY1</accession>
<reference evidence="1 2" key="1">
    <citation type="journal article" date="2015" name="BMC Genomics">
        <title>Insights from the genome of Ophiocordyceps polyrhachis-furcata to pathogenicity and host specificity in insect fungi.</title>
        <authorList>
            <person name="Wichadakul D."/>
            <person name="Kobmoo N."/>
            <person name="Ingsriswang S."/>
            <person name="Tangphatsornruang S."/>
            <person name="Chantasingh D."/>
            <person name="Luangsa-ard J.J."/>
            <person name="Eurwilaichitr L."/>
        </authorList>
    </citation>
    <scope>NUCLEOTIDE SEQUENCE [LARGE SCALE GENOMIC DNA]</scope>
    <source>
        <strain evidence="1 2">BCC 54312</strain>
    </source>
</reference>
<dbReference type="AlphaFoldDB" id="A0A367KYY1"/>
<evidence type="ECO:0000313" key="1">
    <source>
        <dbReference type="EMBL" id="RCI07380.1"/>
    </source>
</evidence>
<evidence type="ECO:0000313" key="2">
    <source>
        <dbReference type="Proteomes" id="UP000253664"/>
    </source>
</evidence>
<protein>
    <submittedName>
        <fullName evidence="1">Uncharacterized protein</fullName>
    </submittedName>
</protein>
<dbReference type="Proteomes" id="UP000253664">
    <property type="component" value="Unassembled WGS sequence"/>
</dbReference>
<keyword evidence="2" id="KW-1185">Reference proteome</keyword>
<gene>
    <name evidence="1" type="ORF">L249_3638</name>
</gene>
<name>A0A367KYY1_9HYPO</name>
<sequence>MPLARTAHSQVVPVDPSSLRRLVPAVVCCAEPAGTGGRVHVDSAGQDVPGDMSSPGQLVPADVGRVTATPSLLGRAAVCTSTPLGQAVPAHPSSLGRYAPVDRLAAAPSLLGRAGACTSTLLGLDVLEISLGPAVPADDNSSQRSSAPRDNLSQGGLGATCSLGHAVPAGVGAPVTCCRGARGAFVLALPLALTAHSQRTWTPWDMIVLVDVWGGHAPWDRLPRWT</sequence>
<comment type="caution">
    <text evidence="1">The sequence shown here is derived from an EMBL/GenBank/DDBJ whole genome shotgun (WGS) entry which is preliminary data.</text>
</comment>